<feature type="binding site" evidence="8">
    <location>
        <position position="164"/>
    </location>
    <ligand>
        <name>substrate</name>
    </ligand>
</feature>
<comment type="function">
    <text evidence="8">Catalyzes the transfer of a phosphate group to glutamate to form L-glutamate 5-phosphate.</text>
</comment>
<dbReference type="InterPro" id="IPR001057">
    <property type="entry name" value="Glu/AcGlu_kinase"/>
</dbReference>
<evidence type="ECO:0000256" key="6">
    <source>
        <dbReference type="ARBA" id="ARBA00022777"/>
    </source>
</evidence>
<sequence length="379" mass="39186">MEPSSPASAGPLTGPLAAARRVVVKVGSSSLTSEQGGISERALGDIVDALAALRLRGAEVVFVSSGAIAAGLAPLGFARRPSDLASQQAAATVGQGLLMHRYAERFARHGLVVGQVLLTSEDLVRRSHHINASRALERLLGLGAVPVINENDAVATQEIRVGDNDRLAALVAHLVKADALLLLSDVDAVLTRHPDDGGVRIPVVARESDLDAVEASRPGTGIGTGGMATKIRAASLAADSGITALVTSARRLSDVVRGEDVGTLFPARGPRQPARRLWLAHLADARGSMRVDDGAARALRTRRGSLLAAGIISVEGDFTAGDAVEILDREGALVARGMSAYDAADVPRMMGRSTADMAAELGEGYDRPVVHADAMAVVA</sequence>
<feature type="binding site" evidence="8">
    <location>
        <position position="152"/>
    </location>
    <ligand>
        <name>substrate</name>
    </ligand>
</feature>
<dbReference type="PROSITE" id="PS50890">
    <property type="entry name" value="PUA"/>
    <property type="match status" value="1"/>
</dbReference>
<evidence type="ECO:0000259" key="9">
    <source>
        <dbReference type="SMART" id="SM00359"/>
    </source>
</evidence>
<dbReference type="Gene3D" id="3.40.1160.10">
    <property type="entry name" value="Acetylglutamate kinase-like"/>
    <property type="match status" value="1"/>
</dbReference>
<feature type="binding site" evidence="8">
    <location>
        <begin position="224"/>
        <end position="230"/>
    </location>
    <ligand>
        <name>ATP</name>
        <dbReference type="ChEBI" id="CHEBI:30616"/>
    </ligand>
</feature>
<dbReference type="InterPro" id="IPR036974">
    <property type="entry name" value="PUA_sf"/>
</dbReference>
<comment type="caution">
    <text evidence="10">The sequence shown here is derived from an EMBL/GenBank/DDBJ whole genome shotgun (WGS) entry which is preliminary data.</text>
</comment>
<evidence type="ECO:0000313" key="11">
    <source>
        <dbReference type="Proteomes" id="UP001247307"/>
    </source>
</evidence>
<dbReference type="GO" id="GO:0005829">
    <property type="term" value="C:cytosol"/>
    <property type="evidence" value="ECO:0007669"/>
    <property type="project" value="TreeGrafter"/>
</dbReference>
<organism evidence="10 11">
    <name type="scientific">Falsarthrobacter nasiphocae</name>
    <dbReference type="NCBI Taxonomy" id="189863"/>
    <lineage>
        <taxon>Bacteria</taxon>
        <taxon>Bacillati</taxon>
        <taxon>Actinomycetota</taxon>
        <taxon>Actinomycetes</taxon>
        <taxon>Micrococcales</taxon>
        <taxon>Micrococcaceae</taxon>
        <taxon>Falsarthrobacter</taxon>
    </lineage>
</organism>
<dbReference type="EMBL" id="JAVDUI010000001">
    <property type="protein sequence ID" value="MDR6892939.1"/>
    <property type="molecule type" value="Genomic_DNA"/>
</dbReference>
<feature type="binding site" evidence="8">
    <location>
        <begin position="184"/>
        <end position="185"/>
    </location>
    <ligand>
        <name>ATP</name>
        <dbReference type="ChEBI" id="CHEBI:30616"/>
    </ligand>
</feature>
<keyword evidence="5 8" id="KW-0547">Nucleotide-binding</keyword>
<dbReference type="InterPro" id="IPR015947">
    <property type="entry name" value="PUA-like_sf"/>
</dbReference>
<evidence type="ECO:0000256" key="2">
    <source>
        <dbReference type="ARBA" id="ARBA00022605"/>
    </source>
</evidence>
<dbReference type="Pfam" id="PF01472">
    <property type="entry name" value="PUA"/>
    <property type="match status" value="1"/>
</dbReference>
<dbReference type="InterPro" id="IPR036393">
    <property type="entry name" value="AceGlu_kinase-like_sf"/>
</dbReference>
<keyword evidence="3 8" id="KW-0641">Proline biosynthesis</keyword>
<comment type="catalytic activity">
    <reaction evidence="8">
        <text>L-glutamate + ATP = L-glutamyl 5-phosphate + ADP</text>
        <dbReference type="Rhea" id="RHEA:14877"/>
        <dbReference type="ChEBI" id="CHEBI:29985"/>
        <dbReference type="ChEBI" id="CHEBI:30616"/>
        <dbReference type="ChEBI" id="CHEBI:58274"/>
        <dbReference type="ChEBI" id="CHEBI:456216"/>
        <dbReference type="EC" id="2.7.2.11"/>
    </reaction>
</comment>
<dbReference type="CDD" id="cd21157">
    <property type="entry name" value="PUA_G5K"/>
    <property type="match status" value="1"/>
</dbReference>
<dbReference type="PIRSF" id="PIRSF000729">
    <property type="entry name" value="GK"/>
    <property type="match status" value="1"/>
</dbReference>
<dbReference type="InterPro" id="IPR001048">
    <property type="entry name" value="Asp/Glu/Uridylate_kinase"/>
</dbReference>
<dbReference type="FunFam" id="3.40.1160.10:FF:000006">
    <property type="entry name" value="Glutamate 5-kinase"/>
    <property type="match status" value="1"/>
</dbReference>
<comment type="pathway">
    <text evidence="8">Amino-acid biosynthesis; L-proline biosynthesis; L-glutamate 5-semialdehyde from L-glutamate: step 1/2.</text>
</comment>
<dbReference type="Pfam" id="PF00696">
    <property type="entry name" value="AA_kinase"/>
    <property type="match status" value="1"/>
</dbReference>
<dbReference type="InterPro" id="IPR019797">
    <property type="entry name" value="Glutamate_5-kinase_CS"/>
</dbReference>
<dbReference type="PRINTS" id="PR00474">
    <property type="entry name" value="GLU5KINASE"/>
</dbReference>
<reference evidence="10" key="1">
    <citation type="submission" date="2023-07" db="EMBL/GenBank/DDBJ databases">
        <title>Sequencing the genomes of 1000 actinobacteria strains.</title>
        <authorList>
            <person name="Klenk H.-P."/>
        </authorList>
    </citation>
    <scope>NUCLEOTIDE SEQUENCE</scope>
    <source>
        <strain evidence="10">DSM 13988</strain>
    </source>
</reference>
<dbReference type="SUPFAM" id="SSF88697">
    <property type="entry name" value="PUA domain-like"/>
    <property type="match status" value="1"/>
</dbReference>
<protein>
    <recommendedName>
        <fullName evidence="8">Glutamate 5-kinase</fullName>
        <ecNumber evidence="8">2.7.2.11</ecNumber>
    </recommendedName>
    <alternativeName>
        <fullName evidence="8">Gamma-glutamyl kinase</fullName>
        <shortName evidence="8">GK</shortName>
    </alternativeName>
</protein>
<evidence type="ECO:0000313" key="10">
    <source>
        <dbReference type="EMBL" id="MDR6892939.1"/>
    </source>
</evidence>
<evidence type="ECO:0000256" key="8">
    <source>
        <dbReference type="HAMAP-Rule" id="MF_00456"/>
    </source>
</evidence>
<proteinExistence type="inferred from homology"/>
<evidence type="ECO:0000256" key="4">
    <source>
        <dbReference type="ARBA" id="ARBA00022679"/>
    </source>
</evidence>
<feature type="binding site" evidence="8">
    <location>
        <position position="65"/>
    </location>
    <ligand>
        <name>substrate</name>
    </ligand>
</feature>
<keyword evidence="7 8" id="KW-0067">ATP-binding</keyword>
<keyword evidence="2 8" id="KW-0028">Amino-acid biosynthesis</keyword>
<keyword evidence="1 8" id="KW-0963">Cytoplasm</keyword>
<dbReference type="Proteomes" id="UP001247307">
    <property type="component" value="Unassembled WGS sequence"/>
</dbReference>
<feature type="binding site" evidence="8">
    <location>
        <position position="25"/>
    </location>
    <ligand>
        <name>ATP</name>
        <dbReference type="ChEBI" id="CHEBI:30616"/>
    </ligand>
</feature>
<keyword evidence="11" id="KW-1185">Reference proteome</keyword>
<dbReference type="PROSITE" id="PS00902">
    <property type="entry name" value="GLUTAMATE_5_KINASE"/>
    <property type="match status" value="1"/>
</dbReference>
<name>A0AAE3YIT6_9MICC</name>
<dbReference type="InterPro" id="IPR011529">
    <property type="entry name" value="Glu_5kinase"/>
</dbReference>
<accession>A0AAE3YIT6</accession>
<dbReference type="EC" id="2.7.2.11" evidence="8"/>
<dbReference type="InterPro" id="IPR041739">
    <property type="entry name" value="G5K_ProB"/>
</dbReference>
<evidence type="ECO:0000256" key="3">
    <source>
        <dbReference type="ARBA" id="ARBA00022650"/>
    </source>
</evidence>
<dbReference type="GO" id="GO:0055129">
    <property type="term" value="P:L-proline biosynthetic process"/>
    <property type="evidence" value="ECO:0007669"/>
    <property type="project" value="UniProtKB-UniRule"/>
</dbReference>
<dbReference type="PANTHER" id="PTHR43654">
    <property type="entry name" value="GLUTAMATE 5-KINASE"/>
    <property type="match status" value="1"/>
</dbReference>
<dbReference type="PANTHER" id="PTHR43654:SF1">
    <property type="entry name" value="ISOPENTENYL PHOSPHATE KINASE"/>
    <property type="match status" value="1"/>
</dbReference>
<evidence type="ECO:0000256" key="5">
    <source>
        <dbReference type="ARBA" id="ARBA00022741"/>
    </source>
</evidence>
<gene>
    <name evidence="8" type="primary">proB</name>
    <name evidence="10" type="ORF">J2S35_001879</name>
</gene>
<evidence type="ECO:0000256" key="7">
    <source>
        <dbReference type="ARBA" id="ARBA00022840"/>
    </source>
</evidence>
<dbReference type="CDD" id="cd04242">
    <property type="entry name" value="AAK_G5K_ProB"/>
    <property type="match status" value="1"/>
</dbReference>
<evidence type="ECO:0000256" key="1">
    <source>
        <dbReference type="ARBA" id="ARBA00022490"/>
    </source>
</evidence>
<dbReference type="GO" id="GO:0003723">
    <property type="term" value="F:RNA binding"/>
    <property type="evidence" value="ECO:0007669"/>
    <property type="project" value="InterPro"/>
</dbReference>
<dbReference type="Gene3D" id="2.30.130.10">
    <property type="entry name" value="PUA domain"/>
    <property type="match status" value="1"/>
</dbReference>
<dbReference type="GO" id="GO:0005524">
    <property type="term" value="F:ATP binding"/>
    <property type="evidence" value="ECO:0007669"/>
    <property type="project" value="UniProtKB-KW"/>
</dbReference>
<dbReference type="AlphaFoldDB" id="A0AAE3YIT6"/>
<comment type="similarity">
    <text evidence="8">Belongs to the glutamate 5-kinase family.</text>
</comment>
<dbReference type="SUPFAM" id="SSF53633">
    <property type="entry name" value="Carbamate kinase-like"/>
    <property type="match status" value="1"/>
</dbReference>
<dbReference type="SMART" id="SM00359">
    <property type="entry name" value="PUA"/>
    <property type="match status" value="1"/>
</dbReference>
<dbReference type="NCBIfam" id="TIGR01027">
    <property type="entry name" value="proB"/>
    <property type="match status" value="1"/>
</dbReference>
<dbReference type="GO" id="GO:0004349">
    <property type="term" value="F:glutamate 5-kinase activity"/>
    <property type="evidence" value="ECO:0007669"/>
    <property type="project" value="UniProtKB-UniRule"/>
</dbReference>
<dbReference type="InterPro" id="IPR005715">
    <property type="entry name" value="Glu_5kinase/COase_Synthase"/>
</dbReference>
<dbReference type="HAMAP" id="MF_00456">
    <property type="entry name" value="ProB"/>
    <property type="match status" value="1"/>
</dbReference>
<keyword evidence="6 8" id="KW-0418">Kinase</keyword>
<keyword evidence="4 8" id="KW-0808">Transferase</keyword>
<feature type="domain" description="PUA" evidence="9">
    <location>
        <begin position="287"/>
        <end position="366"/>
    </location>
</feature>
<comment type="subcellular location">
    <subcellularLocation>
        <location evidence="8">Cytoplasm</location>
    </subcellularLocation>
</comment>
<dbReference type="InterPro" id="IPR002478">
    <property type="entry name" value="PUA"/>
</dbReference>